<reference evidence="1 2" key="1">
    <citation type="submission" date="2024-09" db="EMBL/GenBank/DDBJ databases">
        <title>Rethinking Asexuality: The Enigmatic Case of Functional Sexual Genes in Lepraria (Stereocaulaceae).</title>
        <authorList>
            <person name="Doellman M."/>
            <person name="Sun Y."/>
            <person name="Barcenas-Pena A."/>
            <person name="Lumbsch H.T."/>
            <person name="Grewe F."/>
        </authorList>
    </citation>
    <scope>NUCLEOTIDE SEQUENCE [LARGE SCALE GENOMIC DNA]</scope>
    <source>
        <strain evidence="1 2">Grewe 0041</strain>
    </source>
</reference>
<proteinExistence type="predicted"/>
<organism evidence="1 2">
    <name type="scientific">Lepraria finkii</name>
    <dbReference type="NCBI Taxonomy" id="1340010"/>
    <lineage>
        <taxon>Eukaryota</taxon>
        <taxon>Fungi</taxon>
        <taxon>Dikarya</taxon>
        <taxon>Ascomycota</taxon>
        <taxon>Pezizomycotina</taxon>
        <taxon>Lecanoromycetes</taxon>
        <taxon>OSLEUM clade</taxon>
        <taxon>Lecanoromycetidae</taxon>
        <taxon>Lecanorales</taxon>
        <taxon>Lecanorineae</taxon>
        <taxon>Stereocaulaceae</taxon>
        <taxon>Lepraria</taxon>
    </lineage>
</organism>
<evidence type="ECO:0000313" key="2">
    <source>
        <dbReference type="Proteomes" id="UP001590951"/>
    </source>
</evidence>
<evidence type="ECO:0000313" key="1">
    <source>
        <dbReference type="EMBL" id="KAL2051400.1"/>
    </source>
</evidence>
<comment type="caution">
    <text evidence="1">The sequence shown here is derived from an EMBL/GenBank/DDBJ whole genome shotgun (WGS) entry which is preliminary data.</text>
</comment>
<keyword evidence="2" id="KW-1185">Reference proteome</keyword>
<dbReference type="Proteomes" id="UP001590951">
    <property type="component" value="Unassembled WGS sequence"/>
</dbReference>
<accession>A0ABR4B0Z9</accession>
<sequence length="104" mass="12065">MTTFKTHVRNDWYGKMDYRYCLKNDSWWPRQESYDDWLKHSAHAIKGQKKDAGEDTFGLQVLELVELPSEENPCILACPNILRSAHCHSSGCLYVMRATTTPMP</sequence>
<gene>
    <name evidence="1" type="ORF">ABVK25_008267</name>
</gene>
<dbReference type="EMBL" id="JBHFEH010000035">
    <property type="protein sequence ID" value="KAL2051400.1"/>
    <property type="molecule type" value="Genomic_DNA"/>
</dbReference>
<name>A0ABR4B0Z9_9LECA</name>
<protein>
    <submittedName>
        <fullName evidence="1">Uncharacterized protein</fullName>
    </submittedName>
</protein>